<evidence type="ECO:0000256" key="1">
    <source>
        <dbReference type="SAM" id="Phobius"/>
    </source>
</evidence>
<dbReference type="SUPFAM" id="SSF53448">
    <property type="entry name" value="Nucleotide-diphospho-sugar transferases"/>
    <property type="match status" value="1"/>
</dbReference>
<dbReference type="InterPro" id="IPR050587">
    <property type="entry name" value="GNT1/Glycosyltrans_8"/>
</dbReference>
<comment type="caution">
    <text evidence="2">The sequence shown here is derived from an EMBL/GenBank/DDBJ whole genome shotgun (WGS) entry which is preliminary data.</text>
</comment>
<dbReference type="Gene3D" id="3.90.550.10">
    <property type="entry name" value="Spore Coat Polysaccharide Biosynthesis Protein SpsA, Chain A"/>
    <property type="match status" value="1"/>
</dbReference>
<evidence type="ECO:0000313" key="2">
    <source>
        <dbReference type="EMBL" id="KAL3793788.1"/>
    </source>
</evidence>
<feature type="transmembrane region" description="Helical" evidence="1">
    <location>
        <begin position="21"/>
        <end position="41"/>
    </location>
</feature>
<dbReference type="AlphaFoldDB" id="A0ABD3Q0R7"/>
<keyword evidence="1" id="KW-0472">Membrane</keyword>
<dbReference type="Proteomes" id="UP001530400">
    <property type="component" value="Unassembled WGS sequence"/>
</dbReference>
<dbReference type="PANTHER" id="PTHR11183">
    <property type="entry name" value="GLYCOGENIN SUBFAMILY MEMBER"/>
    <property type="match status" value="1"/>
</dbReference>
<organism evidence="2 3">
    <name type="scientific">Cyclotella atomus</name>
    <dbReference type="NCBI Taxonomy" id="382360"/>
    <lineage>
        <taxon>Eukaryota</taxon>
        <taxon>Sar</taxon>
        <taxon>Stramenopiles</taxon>
        <taxon>Ochrophyta</taxon>
        <taxon>Bacillariophyta</taxon>
        <taxon>Coscinodiscophyceae</taxon>
        <taxon>Thalassiosirophycidae</taxon>
        <taxon>Stephanodiscales</taxon>
        <taxon>Stephanodiscaceae</taxon>
        <taxon>Cyclotella</taxon>
    </lineage>
</organism>
<dbReference type="EMBL" id="JALLPJ020000381">
    <property type="protein sequence ID" value="KAL3793788.1"/>
    <property type="molecule type" value="Genomic_DNA"/>
</dbReference>
<protein>
    <recommendedName>
        <fullName evidence="4">Hexosyltransferase</fullName>
    </recommendedName>
</protein>
<sequence>MATSARHNLTNDRSTITNLRLYTRILAISFIMLNTNLLFMLHRSPLPSPLLNTSMLSSPYKLNYDQSHSNPQDETKKSTAGKFAYVFLMAGCDPKQKERYIGYVLNILISKFILKQSGSTADVVVLTRMSSETTEETISEQEMLEKGGVIVRYLPKIAGVDNFYSAMLDKFQVLKYHQEYDRILFLDSDITPFCNLDYMFHNSMGPDAVLAPNAVLSYKHEPAQGGFFLIHPEKGDYEKIQEIIDHRMQRYNFSEEFGWGHKIEPPDYWDSMNDKNQTRWDFYGAYADQGLLYHFVKYEKSDVTIIHYNRLQQWAEINPTDEPILGPIQVTEVPKPHRNKTIGIIKKASDLLKSCGGTRLSLKRDYHVMEHAPYSDFNHFTGAKKPWLSWQRPSHIAARLKKFNYKDHSEIKDTRIWWYFWLDIVNKELELGLDIEKFDASR</sequence>
<dbReference type="InterPro" id="IPR029044">
    <property type="entry name" value="Nucleotide-diphossugar_trans"/>
</dbReference>
<proteinExistence type="predicted"/>
<keyword evidence="3" id="KW-1185">Reference proteome</keyword>
<reference evidence="2 3" key="1">
    <citation type="submission" date="2024-10" db="EMBL/GenBank/DDBJ databases">
        <title>Updated reference genomes for cyclostephanoid diatoms.</title>
        <authorList>
            <person name="Roberts W.R."/>
            <person name="Alverson A.J."/>
        </authorList>
    </citation>
    <scope>NUCLEOTIDE SEQUENCE [LARGE SCALE GENOMIC DNA]</scope>
    <source>
        <strain evidence="2 3">AJA010-31</strain>
    </source>
</reference>
<evidence type="ECO:0008006" key="4">
    <source>
        <dbReference type="Google" id="ProtNLM"/>
    </source>
</evidence>
<accession>A0ABD3Q0R7</accession>
<keyword evidence="1" id="KW-0812">Transmembrane</keyword>
<keyword evidence="1" id="KW-1133">Transmembrane helix</keyword>
<evidence type="ECO:0000313" key="3">
    <source>
        <dbReference type="Proteomes" id="UP001530400"/>
    </source>
</evidence>
<gene>
    <name evidence="2" type="ORF">ACHAWO_010923</name>
</gene>
<name>A0ABD3Q0R7_9STRA</name>